<dbReference type="Pfam" id="PF00665">
    <property type="entry name" value="rve"/>
    <property type="match status" value="1"/>
</dbReference>
<feature type="domain" description="Reverse transcriptase" evidence="15">
    <location>
        <begin position="183"/>
        <end position="373"/>
    </location>
</feature>
<comment type="caution">
    <text evidence="18">The sequence shown here is derived from an EMBL/GenBank/DDBJ whole genome shotgun (WGS) entry which is preliminary data.</text>
</comment>
<dbReference type="Pfam" id="PF17921">
    <property type="entry name" value="Integrase_H2C2"/>
    <property type="match status" value="1"/>
</dbReference>
<dbReference type="InterPro" id="IPR043502">
    <property type="entry name" value="DNA/RNA_pol_sf"/>
</dbReference>
<keyword evidence="11" id="KW-0229">DNA integration</keyword>
<dbReference type="GO" id="GO:0006310">
    <property type="term" value="P:DNA recombination"/>
    <property type="evidence" value="ECO:0007669"/>
    <property type="project" value="UniProtKB-KW"/>
</dbReference>
<dbReference type="InterPro" id="IPR001584">
    <property type="entry name" value="Integrase_cat-core"/>
</dbReference>
<dbReference type="GO" id="GO:0004523">
    <property type="term" value="F:RNA-DNA hybrid ribonuclease activity"/>
    <property type="evidence" value="ECO:0007669"/>
    <property type="project" value="UniProtKB-EC"/>
</dbReference>
<keyword evidence="19" id="KW-1185">Reference proteome</keyword>
<keyword evidence="12" id="KW-0695">RNA-directed DNA polymerase</keyword>
<dbReference type="InterPro" id="IPR002156">
    <property type="entry name" value="RNaseH_domain"/>
</dbReference>
<keyword evidence="4" id="KW-0808">Transferase</keyword>
<dbReference type="Gene3D" id="3.10.10.10">
    <property type="entry name" value="HIV Type 1 Reverse Transcriptase, subunit A, domain 1"/>
    <property type="match status" value="1"/>
</dbReference>
<evidence type="ECO:0000256" key="13">
    <source>
        <dbReference type="ARBA" id="ARBA00023172"/>
    </source>
</evidence>
<sequence length="1160" mass="131171">MKLGKKQKKVEFLVDTGATYSVLNQALRPLGNDYIMVKGATGQSEKVYFCEPLRYKLGKQWGIHRFLYMPNSPRALLGRDLLEQLGVITKFEKGEITLEVNDQQYIQIMSLSLTNVPIEGKISEEIANQVYPGVWATDVPGKAKNATPVEVKLKEGRQPVRIKQYPLRKEDREGIRPVIEKFLQLGLLRECESDFNIPVLPVRKPDGSYRVVQDLRAINKITEDLYPVVANPYTLLTVLTPELTWFTVLDLKDAFFCLPLHKSSQKIFAFEWENPKRGRKTQLTWTVLPQGFKNSPTIFGNQLAKDLESWEAPPEEGKLLQYVDDILIATKTEDACMTWTVSLLNFLGLQGYRVSKKKAQVMQRKVIYLGYEISAGQRTLGQTRKETICQTPRPQTVKELRTFLGMTGWCRLWIYNYGLLVKPLYALTTTEQKHLKWNKETIQAFKLLKKALMSAPALGLPDMSKLFFLFSHEKQGIALGILAQDLGPYRRAVAYFSKQLDATAKGWPGCLRAVAAVVLNIQEARKFTLGQKMTVLVSHTVSVVLEAKGGHWLSPQRFLKYQAIMVEQDDVEIIVTNIVNPASFLSGNTGEPVHHDCLETIETTYSSRSDLRDSPMENTENWFTDGSSYVLSGKRHAGYAITTSQEIIESGPLPMSTSAQKAEIIALTRALELAQGKAVNIYTDSKYAFGVVHVHGAIWKERGLLNSQGKNIKHAEEIMKLLEAVQLPEKVAIMHIKAHQKVNSELERGNELADREAKQAAKGEVNTEGALVPDGQISLEGKPKYTKEDQKLIIDLEGSYNNEGWALTPQGKLIIPSYLTWSLIREEHRKRHWGAEALYKHLIREIVARNLYTTVKQVTQQCDICLQTNPKNTPKPEMGQIGKGNGPGQQWQIDFSELPRKGGYRYLLVLTDTFSGWPEAFPTRTAKAREVTRTLIQEIIPRFGVPATISSDRGPHFISKVVQQISCHLGIDWQLHTPYRPQSSGQVEKMNHLIKQQIVKLGQETNLAWPQSLPLALLRIRTRPRAKEGLSPFEILYGRPYGIQKGMSTQAGEEIMTSYMVALGKQLSRIQKHVVGTRSRGLDGPVHNIQPGDYVYVKSLTEKTLEPQWEGPFQVLLTSFTAIKIKEQNAWIHHSRVKKAPKSPWRVTQVQQGKLTLSRR</sequence>
<dbReference type="InterPro" id="IPR041588">
    <property type="entry name" value="Integrase_H2C2"/>
</dbReference>
<dbReference type="PROSITE" id="PS50994">
    <property type="entry name" value="INTEGRASE"/>
    <property type="match status" value="1"/>
</dbReference>
<dbReference type="PANTHER" id="PTHR33064:SF36">
    <property type="entry name" value="CCHC-TYPE DOMAIN-CONTAINING PROTEIN"/>
    <property type="match status" value="1"/>
</dbReference>
<protein>
    <recommendedName>
        <fullName evidence="3">Gag-Pol polyprotein</fullName>
        <ecNumber evidence="2">3.1.26.4</ecNumber>
    </recommendedName>
</protein>
<dbReference type="Pfam" id="PF00077">
    <property type="entry name" value="RVP"/>
    <property type="match status" value="1"/>
</dbReference>
<dbReference type="InterPro" id="IPR043128">
    <property type="entry name" value="Rev_trsase/Diguanyl_cyclase"/>
</dbReference>
<proteinExistence type="inferred from homology"/>
<dbReference type="Proteomes" id="UP001623348">
    <property type="component" value="Unassembled WGS sequence"/>
</dbReference>
<keyword evidence="5" id="KW-0548">Nucleotidyltransferase</keyword>
<evidence type="ECO:0000259" key="16">
    <source>
        <dbReference type="PROSITE" id="PS50879"/>
    </source>
</evidence>
<dbReference type="GO" id="GO:0015074">
    <property type="term" value="P:DNA integration"/>
    <property type="evidence" value="ECO:0007669"/>
    <property type="project" value="UniProtKB-KW"/>
</dbReference>
<evidence type="ECO:0000256" key="1">
    <source>
        <dbReference type="ARBA" id="ARBA00010879"/>
    </source>
</evidence>
<keyword evidence="13" id="KW-0233">DNA recombination</keyword>
<dbReference type="PROSITE" id="PS50878">
    <property type="entry name" value="RT_POL"/>
    <property type="match status" value="1"/>
</dbReference>
<gene>
    <name evidence="18" type="ORF">GRJ2_001959000</name>
</gene>
<dbReference type="InterPro" id="IPR000477">
    <property type="entry name" value="RT_dom"/>
</dbReference>
<dbReference type="Gene3D" id="3.10.20.370">
    <property type="match status" value="1"/>
</dbReference>
<dbReference type="Gene3D" id="3.30.70.270">
    <property type="match status" value="2"/>
</dbReference>
<evidence type="ECO:0000256" key="2">
    <source>
        <dbReference type="ARBA" id="ARBA00012180"/>
    </source>
</evidence>
<keyword evidence="10" id="KW-0694">RNA-binding</keyword>
<dbReference type="FunFam" id="3.30.70.270:FF:000020">
    <property type="entry name" value="Transposon Tf2-6 polyprotein-like Protein"/>
    <property type="match status" value="1"/>
</dbReference>
<dbReference type="PROSITE" id="PS50879">
    <property type="entry name" value="RNASE_H_1"/>
    <property type="match status" value="1"/>
</dbReference>
<accession>A0ABC9XE09</accession>
<dbReference type="InterPro" id="IPR001995">
    <property type="entry name" value="Peptidase_A2_cat"/>
</dbReference>
<dbReference type="InterPro" id="IPR001969">
    <property type="entry name" value="Aspartic_peptidase_AS"/>
</dbReference>
<dbReference type="InterPro" id="IPR040643">
    <property type="entry name" value="MLVIN_C"/>
</dbReference>
<name>A0ABC9XE09_GRUJA</name>
<evidence type="ECO:0000256" key="4">
    <source>
        <dbReference type="ARBA" id="ARBA00022679"/>
    </source>
</evidence>
<evidence type="ECO:0000256" key="10">
    <source>
        <dbReference type="ARBA" id="ARBA00022884"/>
    </source>
</evidence>
<dbReference type="GO" id="GO:0003723">
    <property type="term" value="F:RNA binding"/>
    <property type="evidence" value="ECO:0007669"/>
    <property type="project" value="UniProtKB-KW"/>
</dbReference>
<dbReference type="InterPro" id="IPR021109">
    <property type="entry name" value="Peptidase_aspartic_dom_sf"/>
</dbReference>
<evidence type="ECO:0000259" key="15">
    <source>
        <dbReference type="PROSITE" id="PS50878"/>
    </source>
</evidence>
<feature type="domain" description="RNase H type-1" evidence="16">
    <location>
        <begin position="616"/>
        <end position="762"/>
    </location>
</feature>
<evidence type="ECO:0000259" key="14">
    <source>
        <dbReference type="PROSITE" id="PS50175"/>
    </source>
</evidence>
<dbReference type="InterPro" id="IPR018061">
    <property type="entry name" value="Retropepsins"/>
</dbReference>
<dbReference type="CDD" id="cd09273">
    <property type="entry name" value="RNase_HI_RT_Bel"/>
    <property type="match status" value="1"/>
</dbReference>
<evidence type="ECO:0000313" key="18">
    <source>
        <dbReference type="EMBL" id="GAB0194937.1"/>
    </source>
</evidence>
<dbReference type="Gene3D" id="3.30.420.10">
    <property type="entry name" value="Ribonuclease H-like superfamily/Ribonuclease H"/>
    <property type="match status" value="2"/>
</dbReference>
<feature type="domain" description="Peptidase A2" evidence="14">
    <location>
        <begin position="10"/>
        <end position="81"/>
    </location>
</feature>
<evidence type="ECO:0000256" key="6">
    <source>
        <dbReference type="ARBA" id="ARBA00022722"/>
    </source>
</evidence>
<dbReference type="Pfam" id="PF00075">
    <property type="entry name" value="RNase_H"/>
    <property type="match status" value="1"/>
</dbReference>
<dbReference type="SUPFAM" id="SSF56672">
    <property type="entry name" value="DNA/RNA polymerases"/>
    <property type="match status" value="1"/>
</dbReference>
<evidence type="ECO:0000256" key="3">
    <source>
        <dbReference type="ARBA" id="ARBA00018735"/>
    </source>
</evidence>
<evidence type="ECO:0000256" key="7">
    <source>
        <dbReference type="ARBA" id="ARBA00022759"/>
    </source>
</evidence>
<evidence type="ECO:0000256" key="12">
    <source>
        <dbReference type="ARBA" id="ARBA00022918"/>
    </source>
</evidence>
<dbReference type="Pfam" id="PF17919">
    <property type="entry name" value="RT_RNaseH_2"/>
    <property type="match status" value="1"/>
</dbReference>
<dbReference type="SUPFAM" id="SSF50630">
    <property type="entry name" value="Acid proteases"/>
    <property type="match status" value="1"/>
</dbReference>
<dbReference type="AlphaFoldDB" id="A0ABC9XE09"/>
<keyword evidence="6" id="KW-0540">Nuclease</keyword>
<dbReference type="Gene3D" id="1.10.340.70">
    <property type="match status" value="1"/>
</dbReference>
<comment type="similarity">
    <text evidence="1">Belongs to the beta type-B retroviral polymerase family. HERV class-II K(HML-2) pol subfamily.</text>
</comment>
<evidence type="ECO:0000256" key="9">
    <source>
        <dbReference type="ARBA" id="ARBA00022842"/>
    </source>
</evidence>
<dbReference type="InterPro" id="IPR041577">
    <property type="entry name" value="RT_RNaseH_2"/>
</dbReference>
<dbReference type="Pfam" id="PF00078">
    <property type="entry name" value="RVT_1"/>
    <property type="match status" value="1"/>
</dbReference>
<organism evidence="18 19">
    <name type="scientific">Grus japonensis</name>
    <name type="common">Japanese crane</name>
    <name type="synonym">Red-crowned crane</name>
    <dbReference type="NCBI Taxonomy" id="30415"/>
    <lineage>
        <taxon>Eukaryota</taxon>
        <taxon>Metazoa</taxon>
        <taxon>Chordata</taxon>
        <taxon>Craniata</taxon>
        <taxon>Vertebrata</taxon>
        <taxon>Euteleostomi</taxon>
        <taxon>Archelosauria</taxon>
        <taxon>Archosauria</taxon>
        <taxon>Dinosauria</taxon>
        <taxon>Saurischia</taxon>
        <taxon>Theropoda</taxon>
        <taxon>Coelurosauria</taxon>
        <taxon>Aves</taxon>
        <taxon>Neognathae</taxon>
        <taxon>Neoaves</taxon>
        <taxon>Gruiformes</taxon>
        <taxon>Gruidae</taxon>
        <taxon>Grus</taxon>
    </lineage>
</organism>
<keyword evidence="8" id="KW-0378">Hydrolase</keyword>
<dbReference type="InterPro" id="IPR036397">
    <property type="entry name" value="RNaseH_sf"/>
</dbReference>
<evidence type="ECO:0000256" key="5">
    <source>
        <dbReference type="ARBA" id="ARBA00022695"/>
    </source>
</evidence>
<dbReference type="Gene3D" id="2.30.30.850">
    <property type="match status" value="1"/>
</dbReference>
<evidence type="ECO:0000256" key="8">
    <source>
        <dbReference type="ARBA" id="ARBA00022801"/>
    </source>
</evidence>
<dbReference type="PROSITE" id="PS00141">
    <property type="entry name" value="ASP_PROTEASE"/>
    <property type="match status" value="1"/>
</dbReference>
<dbReference type="GO" id="GO:0003964">
    <property type="term" value="F:RNA-directed DNA polymerase activity"/>
    <property type="evidence" value="ECO:0007669"/>
    <property type="project" value="UniProtKB-KW"/>
</dbReference>
<dbReference type="PROSITE" id="PS50175">
    <property type="entry name" value="ASP_PROT_RETROV"/>
    <property type="match status" value="1"/>
</dbReference>
<dbReference type="PANTHER" id="PTHR33064">
    <property type="entry name" value="POL PROTEIN"/>
    <property type="match status" value="1"/>
</dbReference>
<dbReference type="InterPro" id="IPR012337">
    <property type="entry name" value="RNaseH-like_sf"/>
</dbReference>
<keyword evidence="9" id="KW-0460">Magnesium</keyword>
<dbReference type="EMBL" id="BAAFJT010000012">
    <property type="protein sequence ID" value="GAB0194937.1"/>
    <property type="molecule type" value="Genomic_DNA"/>
</dbReference>
<evidence type="ECO:0000259" key="17">
    <source>
        <dbReference type="PROSITE" id="PS50994"/>
    </source>
</evidence>
<reference evidence="18 19" key="1">
    <citation type="submission" date="2024-06" db="EMBL/GenBank/DDBJ databases">
        <title>The draft genome of Grus japonensis, version 3.</title>
        <authorList>
            <person name="Nabeshima K."/>
            <person name="Suzuki S."/>
            <person name="Onuma M."/>
        </authorList>
    </citation>
    <scope>NUCLEOTIDE SEQUENCE [LARGE SCALE GENOMIC DNA]</scope>
    <source>
        <strain evidence="18 19">451A</strain>
    </source>
</reference>
<keyword evidence="7" id="KW-0255">Endonuclease</keyword>
<dbReference type="SUPFAM" id="SSF53098">
    <property type="entry name" value="Ribonuclease H-like"/>
    <property type="match status" value="2"/>
</dbReference>
<dbReference type="EC" id="3.1.26.4" evidence="2"/>
<evidence type="ECO:0000256" key="11">
    <source>
        <dbReference type="ARBA" id="ARBA00022908"/>
    </source>
</evidence>
<evidence type="ECO:0000313" key="19">
    <source>
        <dbReference type="Proteomes" id="UP001623348"/>
    </source>
</evidence>
<dbReference type="Pfam" id="PF18697">
    <property type="entry name" value="MLVIN_C"/>
    <property type="match status" value="1"/>
</dbReference>
<dbReference type="Gene3D" id="2.40.70.10">
    <property type="entry name" value="Acid Proteases"/>
    <property type="match status" value="1"/>
</dbReference>
<feature type="domain" description="Integrase catalytic" evidence="17">
    <location>
        <begin position="883"/>
        <end position="1040"/>
    </location>
</feature>
<dbReference type="InterPro" id="IPR051320">
    <property type="entry name" value="Viral_Replic_Matur_Polypro"/>
</dbReference>